<evidence type="ECO:0008006" key="5">
    <source>
        <dbReference type="Google" id="ProtNLM"/>
    </source>
</evidence>
<sequence>MKSIKIIIRKLLQFFKGERKMCSGTNRLKEKDEGIFSIKELFEKEIELKVPLYQRRYAWGKKELDQLFYDIYWQMEGGVEEYFIGTLVLFKKGSLYDIVDGQQRVTTLLLILLTLKENSIERKLRLRYAARESIEKIFESNLEKLDLEECKEIAINKNIIENLLNSLDEEKRQKFNEYFLKKVKLVVTILPSNTDVNKYFEIMNTRGKQLELHEILKARFLSRIEEDNKNRFSILWDICADMDTHVSKKIKSCDNINIKEYSQILDFNASGKENTNKKSLRKILGSIDENLNNTKENQKAEVDENEGKYKSIINFPNFLCIVRKILEETSKDSISLDDKNLLKNFEDKLKLDGNKFILDLLNYRLLFDSFIIRREEKKDWVLKKCIQENNKSYGYRNTFSNNEDNEDNSSKKIRQLQGMLQVSFSTQTYKNWLYEVLKFLGEKSVDIKDIKELSQNLVSDNEKTFYIKLKEIAKEAILSNDVLKDKLNNGVRTPHSIFHLLDYIIWEKTVESEFEKYKELLGVEEEFKSSLKKFRFMYCNSIEHVYPQSEKIIDDFGNLCLITKEFNSSLSDSSYKSKKAKFEEYLKHQESFASLKQAIIFSMGNKKDEWNEEDIQTHGKNMIKLLEEF</sequence>
<name>U7V4U9_9FUSO</name>
<dbReference type="InterPro" id="IPR011089">
    <property type="entry name" value="GmrSD_C"/>
</dbReference>
<dbReference type="InterPro" id="IPR004919">
    <property type="entry name" value="GmrSD_N"/>
</dbReference>
<evidence type="ECO:0000259" key="1">
    <source>
        <dbReference type="Pfam" id="PF03235"/>
    </source>
</evidence>
<dbReference type="Pfam" id="PF07510">
    <property type="entry name" value="GmrSD_C"/>
    <property type="match status" value="1"/>
</dbReference>
<organism evidence="3 4">
    <name type="scientific">Cetobacterium somerae ATCC BAA-474</name>
    <dbReference type="NCBI Taxonomy" id="1319815"/>
    <lineage>
        <taxon>Bacteria</taxon>
        <taxon>Fusobacteriati</taxon>
        <taxon>Fusobacteriota</taxon>
        <taxon>Fusobacteriia</taxon>
        <taxon>Fusobacteriales</taxon>
        <taxon>Fusobacteriaceae</taxon>
        <taxon>Cetobacterium</taxon>
    </lineage>
</organism>
<dbReference type="PATRIC" id="fig|1319815.3.peg.2623"/>
<gene>
    <name evidence="3" type="ORF">HMPREF0202_02746</name>
</gene>
<dbReference type="HOGENOM" id="CLU_023391_0_0_0"/>
<evidence type="ECO:0000259" key="2">
    <source>
        <dbReference type="Pfam" id="PF07510"/>
    </source>
</evidence>
<dbReference type="EMBL" id="AXZF01000160">
    <property type="protein sequence ID" value="ERT65773.1"/>
    <property type="molecule type" value="Genomic_DNA"/>
</dbReference>
<dbReference type="eggNOG" id="COG1479">
    <property type="taxonomic scope" value="Bacteria"/>
</dbReference>
<evidence type="ECO:0000313" key="3">
    <source>
        <dbReference type="EMBL" id="ERT65773.1"/>
    </source>
</evidence>
<proteinExistence type="predicted"/>
<keyword evidence="4" id="KW-1185">Reference proteome</keyword>
<evidence type="ECO:0000313" key="4">
    <source>
        <dbReference type="Proteomes" id="UP000017081"/>
    </source>
</evidence>
<dbReference type="Pfam" id="PF03235">
    <property type="entry name" value="GmrSD_N"/>
    <property type="match status" value="1"/>
</dbReference>
<dbReference type="PANTHER" id="PTHR35149:SF1">
    <property type="entry name" value="DUF5655 DOMAIN-CONTAINING PROTEIN"/>
    <property type="match status" value="1"/>
</dbReference>
<dbReference type="PANTHER" id="PTHR35149">
    <property type="entry name" value="SLL5132 PROTEIN"/>
    <property type="match status" value="1"/>
</dbReference>
<feature type="domain" description="GmrSD restriction endonucleases N-terminal" evidence="1">
    <location>
        <begin position="38"/>
        <end position="221"/>
    </location>
</feature>
<accession>U7V4U9</accession>
<dbReference type="Proteomes" id="UP000017081">
    <property type="component" value="Unassembled WGS sequence"/>
</dbReference>
<reference evidence="3 4" key="1">
    <citation type="submission" date="2013-08" db="EMBL/GenBank/DDBJ databases">
        <authorList>
            <person name="Weinstock G."/>
            <person name="Sodergren E."/>
            <person name="Wylie T."/>
            <person name="Fulton L."/>
            <person name="Fulton R."/>
            <person name="Fronick C."/>
            <person name="O'Laughlin M."/>
            <person name="Godfrey J."/>
            <person name="Miner T."/>
            <person name="Herter B."/>
            <person name="Appelbaum E."/>
            <person name="Cordes M."/>
            <person name="Lek S."/>
            <person name="Wollam A."/>
            <person name="Pepin K.H."/>
            <person name="Palsikar V.B."/>
            <person name="Mitreva M."/>
            <person name="Wilson R.K."/>
        </authorList>
    </citation>
    <scope>NUCLEOTIDE SEQUENCE [LARGE SCALE GENOMIC DNA]</scope>
    <source>
        <strain evidence="3 4">ATCC BAA-474</strain>
    </source>
</reference>
<protein>
    <recommendedName>
        <fullName evidence="5">DUF262 domain-containing protein</fullName>
    </recommendedName>
</protein>
<feature type="domain" description="GmrSD restriction endonucleases C-terminal" evidence="2">
    <location>
        <begin position="480"/>
        <end position="624"/>
    </location>
</feature>
<dbReference type="AlphaFoldDB" id="U7V4U9"/>
<dbReference type="STRING" id="1319815.HMPREF0202_02746"/>
<comment type="caution">
    <text evidence="3">The sequence shown here is derived from an EMBL/GenBank/DDBJ whole genome shotgun (WGS) entry which is preliminary data.</text>
</comment>